<dbReference type="AlphaFoldDB" id="A0A2A5JV01"/>
<dbReference type="Pfam" id="PF12833">
    <property type="entry name" value="HTH_18"/>
    <property type="match status" value="1"/>
</dbReference>
<dbReference type="OrthoDB" id="282744at2"/>
<dbReference type="PROSITE" id="PS00041">
    <property type="entry name" value="HTH_ARAC_FAMILY_1"/>
    <property type="match status" value="1"/>
</dbReference>
<dbReference type="Gene3D" id="3.20.80.10">
    <property type="entry name" value="Regulatory factor, effector binding domain"/>
    <property type="match status" value="1"/>
</dbReference>
<dbReference type="GO" id="GO:0043565">
    <property type="term" value="F:sequence-specific DNA binding"/>
    <property type="evidence" value="ECO:0007669"/>
    <property type="project" value="InterPro"/>
</dbReference>
<dbReference type="InterPro" id="IPR018060">
    <property type="entry name" value="HTH_AraC"/>
</dbReference>
<dbReference type="Pfam" id="PF06445">
    <property type="entry name" value="GyrI-like"/>
    <property type="match status" value="1"/>
</dbReference>
<evidence type="ECO:0000256" key="2">
    <source>
        <dbReference type="ARBA" id="ARBA00023125"/>
    </source>
</evidence>
<dbReference type="SMART" id="SM00342">
    <property type="entry name" value="HTH_ARAC"/>
    <property type="match status" value="1"/>
</dbReference>
<sequence length="326" mass="36951">MPPSARHTSNSEAVYLQRLTPVLEWVHAHPALPLSLQQAAGLSHFSKFHFQRIFTAVIGESLSQYSNRVRLEGAANRLLLAEHDSVTEIALRYGFSGSANFSRAFKEHFGVTPSSVRKTEQLKKLVATSHIEPALNTTQLTRIHSLRAKSKETIQPVKVIEVPEQLLCTLRATKGYQLDGINDCWQRLASWADEQGINYLQVPKFGFGHDNPVFTPMDKARYDGAIVITEKQKSAVTAPYKLTRLSPGTYAIFGYRGTIKNLLSFQLDIFAQWLPHSGYEPTNMPLVEHYPEVLEEQHGKPPSEHFIVLEIWLQVQPLRDTHQRFE</sequence>
<dbReference type="PRINTS" id="PR00032">
    <property type="entry name" value="HTHARAC"/>
</dbReference>
<evidence type="ECO:0000256" key="3">
    <source>
        <dbReference type="ARBA" id="ARBA00023163"/>
    </source>
</evidence>
<comment type="caution">
    <text evidence="5">The sequence shown here is derived from an EMBL/GenBank/DDBJ whole genome shotgun (WGS) entry which is preliminary data.</text>
</comment>
<dbReference type="InterPro" id="IPR010499">
    <property type="entry name" value="AraC_E-bd"/>
</dbReference>
<proteinExistence type="predicted"/>
<evidence type="ECO:0000313" key="5">
    <source>
        <dbReference type="EMBL" id="PCK33177.1"/>
    </source>
</evidence>
<dbReference type="SUPFAM" id="SSF55136">
    <property type="entry name" value="Probable bacterial effector-binding domain"/>
    <property type="match status" value="1"/>
</dbReference>
<keyword evidence="1" id="KW-0805">Transcription regulation</keyword>
<accession>A0A2A5JV01</accession>
<gene>
    <name evidence="5" type="ORF">CEX98_03170</name>
</gene>
<dbReference type="SUPFAM" id="SSF46689">
    <property type="entry name" value="Homeodomain-like"/>
    <property type="match status" value="2"/>
</dbReference>
<organism evidence="5 6">
    <name type="scientific">Pseudoalteromonas piscicida</name>
    <dbReference type="NCBI Taxonomy" id="43662"/>
    <lineage>
        <taxon>Bacteria</taxon>
        <taxon>Pseudomonadati</taxon>
        <taxon>Pseudomonadota</taxon>
        <taxon>Gammaproteobacteria</taxon>
        <taxon>Alteromonadales</taxon>
        <taxon>Pseudoalteromonadaceae</taxon>
        <taxon>Pseudoalteromonas</taxon>
    </lineage>
</organism>
<dbReference type="RefSeq" id="WP_099640681.1">
    <property type="nucleotide sequence ID" value="NZ_NKHF01000013.1"/>
</dbReference>
<protein>
    <submittedName>
        <fullName evidence="5">AraC family transcriptional regulator</fullName>
    </submittedName>
</protein>
<dbReference type="Proteomes" id="UP000228621">
    <property type="component" value="Unassembled WGS sequence"/>
</dbReference>
<evidence type="ECO:0000313" key="6">
    <source>
        <dbReference type="Proteomes" id="UP000228621"/>
    </source>
</evidence>
<feature type="domain" description="HTH araC/xylS-type" evidence="4">
    <location>
        <begin position="20"/>
        <end position="119"/>
    </location>
</feature>
<evidence type="ECO:0000256" key="1">
    <source>
        <dbReference type="ARBA" id="ARBA00023015"/>
    </source>
</evidence>
<dbReference type="InterPro" id="IPR020449">
    <property type="entry name" value="Tscrpt_reg_AraC-type_HTH"/>
</dbReference>
<dbReference type="GO" id="GO:0003700">
    <property type="term" value="F:DNA-binding transcription factor activity"/>
    <property type="evidence" value="ECO:0007669"/>
    <property type="project" value="InterPro"/>
</dbReference>
<dbReference type="InterPro" id="IPR009057">
    <property type="entry name" value="Homeodomain-like_sf"/>
</dbReference>
<reference evidence="6" key="1">
    <citation type="journal article" date="2019" name="Genome Announc.">
        <title>Draft Genome Sequence of Pseudoalteromonas piscicida Strain 36Y ROTHPW, an Hypersaline Seawater Isolate from the South Coast of Sonora, Mexico.</title>
        <authorList>
            <person name="Sanchez-Diaz R."/>
            <person name="Molina-Garza Z.J."/>
            <person name="Cruz-Suarez L.E."/>
            <person name="Selvin J."/>
            <person name="Kiran G.S."/>
            <person name="Ibarra-Gamez J.C."/>
            <person name="Gomez-Gil B."/>
            <person name="Galaviz-Silva L."/>
        </authorList>
    </citation>
    <scope>NUCLEOTIDE SEQUENCE [LARGE SCALE GENOMIC DNA]</scope>
    <source>
        <strain evidence="6">36Y_RITHPW</strain>
    </source>
</reference>
<dbReference type="InterPro" id="IPR050908">
    <property type="entry name" value="SmbC-like"/>
</dbReference>
<name>A0A2A5JV01_PSEO7</name>
<dbReference type="EMBL" id="NKHF01000013">
    <property type="protein sequence ID" value="PCK33177.1"/>
    <property type="molecule type" value="Genomic_DNA"/>
</dbReference>
<dbReference type="SMART" id="SM00871">
    <property type="entry name" value="AraC_E_bind"/>
    <property type="match status" value="1"/>
</dbReference>
<evidence type="ECO:0000259" key="4">
    <source>
        <dbReference type="PROSITE" id="PS01124"/>
    </source>
</evidence>
<dbReference type="Gene3D" id="1.10.10.60">
    <property type="entry name" value="Homeodomain-like"/>
    <property type="match status" value="2"/>
</dbReference>
<dbReference type="PANTHER" id="PTHR40055:SF1">
    <property type="entry name" value="TRANSCRIPTIONAL REGULATOR YGIV-RELATED"/>
    <property type="match status" value="1"/>
</dbReference>
<dbReference type="InterPro" id="IPR029442">
    <property type="entry name" value="GyrI-like"/>
</dbReference>
<dbReference type="PROSITE" id="PS01124">
    <property type="entry name" value="HTH_ARAC_FAMILY_2"/>
    <property type="match status" value="1"/>
</dbReference>
<keyword evidence="6" id="KW-1185">Reference proteome</keyword>
<dbReference type="InterPro" id="IPR011256">
    <property type="entry name" value="Reg_factor_effector_dom_sf"/>
</dbReference>
<dbReference type="PANTHER" id="PTHR40055">
    <property type="entry name" value="TRANSCRIPTIONAL REGULATOR YGIV-RELATED"/>
    <property type="match status" value="1"/>
</dbReference>
<dbReference type="InterPro" id="IPR018062">
    <property type="entry name" value="HTH_AraC-typ_CS"/>
</dbReference>
<keyword evidence="2" id="KW-0238">DNA-binding</keyword>
<keyword evidence="3" id="KW-0804">Transcription</keyword>